<dbReference type="EMBL" id="CP011058">
    <property type="protein sequence ID" value="AJY73543.1"/>
    <property type="molecule type" value="Genomic_DNA"/>
</dbReference>
<dbReference type="PANTHER" id="PTHR43649:SF12">
    <property type="entry name" value="DIACETYLCHITOBIOSE BINDING PROTEIN DASA"/>
    <property type="match status" value="1"/>
</dbReference>
<proteinExistence type="predicted"/>
<dbReference type="AlphaFoldDB" id="A0A0D5NF48"/>
<name>A0A0D5NF48_9BACL</name>
<evidence type="ECO:0000256" key="1">
    <source>
        <dbReference type="SAM" id="SignalP"/>
    </source>
</evidence>
<accession>A0A0D5NF48</accession>
<dbReference type="InterPro" id="IPR050490">
    <property type="entry name" value="Bact_solute-bd_prot1"/>
</dbReference>
<dbReference type="RefSeq" id="WP_045668978.1">
    <property type="nucleotide sequence ID" value="NZ_CP011058.1"/>
</dbReference>
<organism evidence="2 3">
    <name type="scientific">Paenibacillus beijingensis</name>
    <dbReference type="NCBI Taxonomy" id="1126833"/>
    <lineage>
        <taxon>Bacteria</taxon>
        <taxon>Bacillati</taxon>
        <taxon>Bacillota</taxon>
        <taxon>Bacilli</taxon>
        <taxon>Bacillales</taxon>
        <taxon>Paenibacillaceae</taxon>
        <taxon>Paenibacillus</taxon>
    </lineage>
</organism>
<sequence length="556" mass="61296">MVGIKRNIVVLLAVSLVALNACSSWGHSGADSNRNPVENSTAAAAADADPFGKYNYPVTLKIGIGVDPSFRSSKGETPANNIWVAAIKENLNVDIKIAWQVANPNLSQKVSLSIASDDLPDAMVVDSIQLNHMAKAGQLADLTEAYHKAASPVMKRIMNSADGIALKSVTFDGKMLALPSVDAEDMSMMWIRKDWLDKLGLQPPKTMDELERAAKAFVENDPDGNGKRDTIGITAGGPLYDDFTYGPGSFTLDPIFAAYKSYPGFWREGTDGRPVYGSILPETKAALAKIRDLYAKGLIDKDIGIHKAPEEVVINGSTGIFFLPFYGGYTPLPEVLKNNPDANWQAYALPLDADGKFNAKAFNPSKTFVVVRKGYGHPEAVIRIHNLILRDEVKYGFDYQPLRSVLAPRDEIAFSVQALQEVLSGAKTPEDFADKEEYKLLKHDLATIKNAKLEPYDHTDIQYWNIADKDFPRAYSLMVGGRNLLDRNINKIRSVSYLRTRTVESKWANLKKLESEAFIKIILGSAPIDSFDTFVRAWKTQGGDQIAKEMAESLNR</sequence>
<dbReference type="SUPFAM" id="SSF53850">
    <property type="entry name" value="Periplasmic binding protein-like II"/>
    <property type="match status" value="1"/>
</dbReference>
<feature type="signal peptide" evidence="1">
    <location>
        <begin position="1"/>
        <end position="26"/>
    </location>
</feature>
<dbReference type="STRING" id="1126833.VN24_01510"/>
<feature type="chain" id="PRO_5038552560" evidence="1">
    <location>
        <begin position="27"/>
        <end position="556"/>
    </location>
</feature>
<dbReference type="OrthoDB" id="9787283at2"/>
<keyword evidence="3" id="KW-1185">Reference proteome</keyword>
<protein>
    <submittedName>
        <fullName evidence="2">Sugar ABC transporter substrate-binding protein</fullName>
    </submittedName>
</protein>
<reference evidence="2 3" key="1">
    <citation type="journal article" date="2015" name="J. Biotechnol.">
        <title>Complete genome sequence of Paenibacillus beijingensis 7188(T) (=DSM 24997(T)), a novel rhizobacterium from jujube garden soil.</title>
        <authorList>
            <person name="Kwak Y."/>
            <person name="Shin J.H."/>
        </authorList>
    </citation>
    <scope>NUCLEOTIDE SEQUENCE [LARGE SCALE GENOMIC DNA]</scope>
    <source>
        <strain evidence="2 3">DSM 24997</strain>
    </source>
</reference>
<reference evidence="3" key="2">
    <citation type="submission" date="2015-03" db="EMBL/GenBank/DDBJ databases">
        <title>Genome sequence of Paenibacillus beijingensis strain DSM 24997T.</title>
        <authorList>
            <person name="Kwak Y."/>
            <person name="Shin J.-H."/>
        </authorList>
    </citation>
    <scope>NUCLEOTIDE SEQUENCE [LARGE SCALE GENOMIC DNA]</scope>
    <source>
        <strain evidence="3">DSM 24997</strain>
    </source>
</reference>
<dbReference type="PATRIC" id="fig|1126833.4.peg.337"/>
<gene>
    <name evidence="2" type="ORF">VN24_01510</name>
</gene>
<dbReference type="HOGENOM" id="CLU_021021_3_0_9"/>
<dbReference type="Pfam" id="PF01547">
    <property type="entry name" value="SBP_bac_1"/>
    <property type="match status" value="1"/>
</dbReference>
<dbReference type="Proteomes" id="UP000032633">
    <property type="component" value="Chromosome"/>
</dbReference>
<dbReference type="Gene3D" id="3.40.190.10">
    <property type="entry name" value="Periplasmic binding protein-like II"/>
    <property type="match status" value="2"/>
</dbReference>
<dbReference type="InterPro" id="IPR006059">
    <property type="entry name" value="SBP"/>
</dbReference>
<evidence type="ECO:0000313" key="3">
    <source>
        <dbReference type="Proteomes" id="UP000032633"/>
    </source>
</evidence>
<dbReference type="KEGG" id="pbj:VN24_01510"/>
<evidence type="ECO:0000313" key="2">
    <source>
        <dbReference type="EMBL" id="AJY73543.1"/>
    </source>
</evidence>
<dbReference type="CDD" id="cd13580">
    <property type="entry name" value="PBP2_AlgQ_like_1"/>
    <property type="match status" value="1"/>
</dbReference>
<keyword evidence="1" id="KW-0732">Signal</keyword>
<dbReference type="PANTHER" id="PTHR43649">
    <property type="entry name" value="ARABINOSE-BINDING PROTEIN-RELATED"/>
    <property type="match status" value="1"/>
</dbReference>